<accession>A0A410G481</accession>
<reference evidence="8 9" key="1">
    <citation type="submission" date="2019-01" db="EMBL/GenBank/DDBJ databases">
        <title>Complete genome sequencing of Aequorivita sp. H23M31.</title>
        <authorList>
            <person name="Bae J.-W."/>
        </authorList>
    </citation>
    <scope>NUCLEOTIDE SEQUENCE [LARGE SCALE GENOMIC DNA]</scope>
    <source>
        <strain evidence="8 9">H23M31</strain>
    </source>
</reference>
<dbReference type="RefSeq" id="WP_128250454.1">
    <property type="nucleotide sequence ID" value="NZ_CP034951.1"/>
</dbReference>
<evidence type="ECO:0000256" key="4">
    <source>
        <dbReference type="PROSITE-ProRule" id="PRU00339"/>
    </source>
</evidence>
<feature type="repeat" description="TPR" evidence="4">
    <location>
        <begin position="238"/>
        <end position="271"/>
    </location>
</feature>
<dbReference type="PANTHER" id="PTHR43280:SF34">
    <property type="entry name" value="ARAC-FAMILY TRANSCRIPTIONAL REGULATOR"/>
    <property type="match status" value="1"/>
</dbReference>
<feature type="chain" id="PRO_5019556072" evidence="6">
    <location>
        <begin position="20"/>
        <end position="571"/>
    </location>
</feature>
<evidence type="ECO:0000313" key="8">
    <source>
        <dbReference type="EMBL" id="QAA82080.1"/>
    </source>
</evidence>
<evidence type="ECO:0000256" key="1">
    <source>
        <dbReference type="ARBA" id="ARBA00023015"/>
    </source>
</evidence>
<dbReference type="GO" id="GO:0003700">
    <property type="term" value="F:DNA-binding transcription factor activity"/>
    <property type="evidence" value="ECO:0007669"/>
    <property type="project" value="InterPro"/>
</dbReference>
<dbReference type="KEGG" id="aev:EI546_10265"/>
<sequence>MRHFLLLLFALILSWSSFSQNKEQLSQLSFDALLDTIQKYQFSDIEKALDAAEAYTLKGKRENDKEKEWLGMQSSILVNVNFRKYKLANEQAENALEFVRSNKLPDLEMQVLLLLGDLHGIVTTVDQQLFYYNELLQLAEKKNDPSYREYALTRIARVHDISGDSQKALNLYKKSLEYFKHKPLDSLYTQIKKNSTLVILYSSMALAHLKLEHIDSAKLYNLEIKKFQEKELDSCYGVYAYLLEGEIAYEEEKFDEARENYEKAYSICPSEYDLMALNKAYALGKIEVGAKNYKRGIEILQSALDDYQVTAAEEGFMRDYYEKLAEAYKNTGNYEKASFYYEKYLVSKTEYTKLKEDAKESFLKRERANFKRDFDAVVSEKESSKSKLNYVLLGASIIVLILLFLLLKFYRNKRANEIKFRDLLAKIEAAPTPDEIIDTKDAVLEEKNTSDVPEGTKQQILSGLKKLEKQEYFLKQECNSYNVAKKIGTNTSYLSKVINSHYGKNFNTYINDLRINYTIIRLKNDVIFRSYSIQSIAEEVGYKSADSFTKYFKKDTGLNPSFYIKEIKNIA</sequence>
<gene>
    <name evidence="8" type="ORF">EI546_10265</name>
</gene>
<dbReference type="OrthoDB" id="5295174at2"/>
<name>A0A410G481_9FLAO</name>
<keyword evidence="2" id="KW-0238">DNA-binding</keyword>
<protein>
    <submittedName>
        <fullName evidence="8">Helix-turn-helix domain-containing protein</fullName>
    </submittedName>
</protein>
<keyword evidence="5" id="KW-0812">Transmembrane</keyword>
<dbReference type="EMBL" id="CP034951">
    <property type="protein sequence ID" value="QAA82080.1"/>
    <property type="molecule type" value="Genomic_DNA"/>
</dbReference>
<evidence type="ECO:0000259" key="7">
    <source>
        <dbReference type="PROSITE" id="PS01124"/>
    </source>
</evidence>
<dbReference type="PROSITE" id="PS50005">
    <property type="entry name" value="TPR"/>
    <property type="match status" value="1"/>
</dbReference>
<dbReference type="InterPro" id="IPR018060">
    <property type="entry name" value="HTH_AraC"/>
</dbReference>
<feature type="signal peptide" evidence="6">
    <location>
        <begin position="1"/>
        <end position="19"/>
    </location>
</feature>
<evidence type="ECO:0000256" key="2">
    <source>
        <dbReference type="ARBA" id="ARBA00023125"/>
    </source>
</evidence>
<evidence type="ECO:0000313" key="9">
    <source>
        <dbReference type="Proteomes" id="UP000285517"/>
    </source>
</evidence>
<dbReference type="SMART" id="SM00342">
    <property type="entry name" value="HTH_ARAC"/>
    <property type="match status" value="1"/>
</dbReference>
<evidence type="ECO:0000256" key="6">
    <source>
        <dbReference type="SAM" id="SignalP"/>
    </source>
</evidence>
<keyword evidence="3" id="KW-0804">Transcription</keyword>
<dbReference type="PROSITE" id="PS01124">
    <property type="entry name" value="HTH_ARAC_FAMILY_2"/>
    <property type="match status" value="1"/>
</dbReference>
<dbReference type="SUPFAM" id="SSF48452">
    <property type="entry name" value="TPR-like"/>
    <property type="match status" value="2"/>
</dbReference>
<keyword evidence="5" id="KW-1133">Transmembrane helix</keyword>
<dbReference type="InterPro" id="IPR019734">
    <property type="entry name" value="TPR_rpt"/>
</dbReference>
<proteinExistence type="predicted"/>
<dbReference type="Pfam" id="PF13181">
    <property type="entry name" value="TPR_8"/>
    <property type="match status" value="2"/>
</dbReference>
<dbReference type="GO" id="GO:0043565">
    <property type="term" value="F:sequence-specific DNA binding"/>
    <property type="evidence" value="ECO:0007669"/>
    <property type="project" value="InterPro"/>
</dbReference>
<evidence type="ECO:0000256" key="5">
    <source>
        <dbReference type="SAM" id="Phobius"/>
    </source>
</evidence>
<dbReference type="PANTHER" id="PTHR43280">
    <property type="entry name" value="ARAC-FAMILY TRANSCRIPTIONAL REGULATOR"/>
    <property type="match status" value="1"/>
</dbReference>
<organism evidence="8 9">
    <name type="scientific">Aequorivita ciconiae</name>
    <dbReference type="NCBI Taxonomy" id="2494375"/>
    <lineage>
        <taxon>Bacteria</taxon>
        <taxon>Pseudomonadati</taxon>
        <taxon>Bacteroidota</taxon>
        <taxon>Flavobacteriia</taxon>
        <taxon>Flavobacteriales</taxon>
        <taxon>Flavobacteriaceae</taxon>
        <taxon>Aequorivita</taxon>
    </lineage>
</organism>
<feature type="transmembrane region" description="Helical" evidence="5">
    <location>
        <begin position="390"/>
        <end position="410"/>
    </location>
</feature>
<keyword evidence="5" id="KW-0472">Membrane</keyword>
<keyword evidence="9" id="KW-1185">Reference proteome</keyword>
<dbReference type="Pfam" id="PF12833">
    <property type="entry name" value="HTH_18"/>
    <property type="match status" value="1"/>
</dbReference>
<dbReference type="SMART" id="SM00028">
    <property type="entry name" value="TPR"/>
    <property type="match status" value="3"/>
</dbReference>
<dbReference type="Gene3D" id="1.25.40.10">
    <property type="entry name" value="Tetratricopeptide repeat domain"/>
    <property type="match status" value="3"/>
</dbReference>
<keyword evidence="4" id="KW-0802">TPR repeat</keyword>
<dbReference type="AlphaFoldDB" id="A0A410G481"/>
<dbReference type="Gene3D" id="1.10.10.60">
    <property type="entry name" value="Homeodomain-like"/>
    <property type="match status" value="2"/>
</dbReference>
<dbReference type="Proteomes" id="UP000285517">
    <property type="component" value="Chromosome"/>
</dbReference>
<dbReference type="InterPro" id="IPR009057">
    <property type="entry name" value="Homeodomain-like_sf"/>
</dbReference>
<feature type="domain" description="HTH araC/xylS-type" evidence="7">
    <location>
        <begin position="482"/>
        <end position="566"/>
    </location>
</feature>
<keyword evidence="1" id="KW-0805">Transcription regulation</keyword>
<evidence type="ECO:0000256" key="3">
    <source>
        <dbReference type="ARBA" id="ARBA00023163"/>
    </source>
</evidence>
<keyword evidence="6" id="KW-0732">Signal</keyword>
<dbReference type="InterPro" id="IPR011990">
    <property type="entry name" value="TPR-like_helical_dom_sf"/>
</dbReference>
<dbReference type="SUPFAM" id="SSF46689">
    <property type="entry name" value="Homeodomain-like"/>
    <property type="match status" value="1"/>
</dbReference>